<organism evidence="2 3">
    <name type="scientific">Niastella koreensis</name>
    <dbReference type="NCBI Taxonomy" id="354356"/>
    <lineage>
        <taxon>Bacteria</taxon>
        <taxon>Pseudomonadati</taxon>
        <taxon>Bacteroidota</taxon>
        <taxon>Chitinophagia</taxon>
        <taxon>Chitinophagales</taxon>
        <taxon>Chitinophagaceae</taxon>
        <taxon>Niastella</taxon>
    </lineage>
</organism>
<reference evidence="2 3" key="1">
    <citation type="submission" date="2016-04" db="EMBL/GenBank/DDBJ databases">
        <authorList>
            <person name="Chen L."/>
            <person name="Zhuang W."/>
            <person name="Wang G."/>
        </authorList>
    </citation>
    <scope>NUCLEOTIDE SEQUENCE [LARGE SCALE GENOMIC DNA]</scope>
    <source>
        <strain evidence="3">GR20</strain>
    </source>
</reference>
<protein>
    <submittedName>
        <fullName evidence="2">Uncharacterized protein</fullName>
    </submittedName>
</protein>
<keyword evidence="1" id="KW-0812">Transmembrane</keyword>
<feature type="transmembrane region" description="Helical" evidence="1">
    <location>
        <begin position="107"/>
        <end position="125"/>
    </location>
</feature>
<evidence type="ECO:0000313" key="2">
    <source>
        <dbReference type="EMBL" id="OQP48599.1"/>
    </source>
</evidence>
<sequence length="141" mass="15380">MNKFLLQLWLSVRIWLVAVAVNTLLGTGFLSDFKLHAVADLAIIGVCLGGFFSFPIMLVICLVINTCARADIAGMRLLKLLFITNIILATIAFMVFCGGFNIGKEMVVLLCTAIISGTVAIAIFYKSILKWGGDYNNTQQV</sequence>
<keyword evidence="1" id="KW-0472">Membrane</keyword>
<keyword evidence="3" id="KW-1185">Reference proteome</keyword>
<keyword evidence="1" id="KW-1133">Transmembrane helix</keyword>
<feature type="transmembrane region" description="Helical" evidence="1">
    <location>
        <begin position="80"/>
        <end position="101"/>
    </location>
</feature>
<gene>
    <name evidence="2" type="ORF">A4D02_07780</name>
</gene>
<dbReference type="RefSeq" id="WP_014221806.1">
    <property type="nucleotide sequence ID" value="NZ_LWBO01000012.1"/>
</dbReference>
<dbReference type="Proteomes" id="UP000192277">
    <property type="component" value="Unassembled WGS sequence"/>
</dbReference>
<dbReference type="EMBL" id="LWBO01000012">
    <property type="protein sequence ID" value="OQP48599.1"/>
    <property type="molecule type" value="Genomic_DNA"/>
</dbReference>
<comment type="caution">
    <text evidence="2">The sequence shown here is derived from an EMBL/GenBank/DDBJ whole genome shotgun (WGS) entry which is preliminary data.</text>
</comment>
<feature type="transmembrane region" description="Helical" evidence="1">
    <location>
        <begin position="42"/>
        <end position="68"/>
    </location>
</feature>
<feature type="transmembrane region" description="Helical" evidence="1">
    <location>
        <begin position="12"/>
        <end position="30"/>
    </location>
</feature>
<accession>A0ABX3NXM8</accession>
<evidence type="ECO:0000313" key="3">
    <source>
        <dbReference type="Proteomes" id="UP000192277"/>
    </source>
</evidence>
<evidence type="ECO:0000256" key="1">
    <source>
        <dbReference type="SAM" id="Phobius"/>
    </source>
</evidence>
<name>A0ABX3NXM8_9BACT</name>
<proteinExistence type="predicted"/>